<protein>
    <submittedName>
        <fullName evidence="1">4082_t:CDS:1</fullName>
    </submittedName>
</protein>
<reference evidence="1" key="1">
    <citation type="submission" date="2021-06" db="EMBL/GenBank/DDBJ databases">
        <authorList>
            <person name="Kallberg Y."/>
            <person name="Tangrot J."/>
            <person name="Rosling A."/>
        </authorList>
    </citation>
    <scope>NUCLEOTIDE SEQUENCE</scope>
    <source>
        <strain evidence="1">CL356</strain>
    </source>
</reference>
<name>A0ACA9N9N0_9GLOM</name>
<organism evidence="1 2">
    <name type="scientific">Acaulospora colombiana</name>
    <dbReference type="NCBI Taxonomy" id="27376"/>
    <lineage>
        <taxon>Eukaryota</taxon>
        <taxon>Fungi</taxon>
        <taxon>Fungi incertae sedis</taxon>
        <taxon>Mucoromycota</taxon>
        <taxon>Glomeromycotina</taxon>
        <taxon>Glomeromycetes</taxon>
        <taxon>Diversisporales</taxon>
        <taxon>Acaulosporaceae</taxon>
        <taxon>Acaulospora</taxon>
    </lineage>
</organism>
<dbReference type="Proteomes" id="UP000789525">
    <property type="component" value="Unassembled WGS sequence"/>
</dbReference>
<proteinExistence type="predicted"/>
<evidence type="ECO:0000313" key="2">
    <source>
        <dbReference type="Proteomes" id="UP000789525"/>
    </source>
</evidence>
<feature type="non-terminal residue" evidence="1">
    <location>
        <position position="1"/>
    </location>
</feature>
<sequence>LTFDWHSFKKVQEIIEEADNELLESNDELLSNDNKLLGNNDKMEIFKKEFESPIPITYNTKFTQ</sequence>
<keyword evidence="2" id="KW-1185">Reference proteome</keyword>
<comment type="caution">
    <text evidence="1">The sequence shown here is derived from an EMBL/GenBank/DDBJ whole genome shotgun (WGS) entry which is preliminary data.</text>
</comment>
<gene>
    <name evidence="1" type="ORF">ACOLOM_LOCUS7701</name>
</gene>
<accession>A0ACA9N9N0</accession>
<dbReference type="EMBL" id="CAJVPT010018296">
    <property type="protein sequence ID" value="CAG8633161.1"/>
    <property type="molecule type" value="Genomic_DNA"/>
</dbReference>
<evidence type="ECO:0000313" key="1">
    <source>
        <dbReference type="EMBL" id="CAG8633161.1"/>
    </source>
</evidence>